<sequence>MFVMNVLCSLSYTIRESSYKGEIAMSKHTKKGGSHNKQNSKQSPKSKTSGSQNGQNGYH</sequence>
<dbReference type="EMBL" id="FOXX01000011">
    <property type="protein sequence ID" value="SFQ82295.1"/>
    <property type="molecule type" value="Genomic_DNA"/>
</dbReference>
<reference evidence="2 3" key="1">
    <citation type="submission" date="2016-10" db="EMBL/GenBank/DDBJ databases">
        <authorList>
            <person name="Varghese N."/>
            <person name="Submissions S."/>
        </authorList>
    </citation>
    <scope>NUCLEOTIDE SEQUENCE [LARGE SCALE GENOMIC DNA]</scope>
    <source>
        <strain evidence="2 3">DSM 13796</strain>
    </source>
</reference>
<name>A0A1I6BN01_9BACI</name>
<keyword evidence="3" id="KW-1185">Reference proteome</keyword>
<accession>A0A1I6BN01</accession>
<feature type="region of interest" description="Disordered" evidence="1">
    <location>
        <begin position="23"/>
        <end position="59"/>
    </location>
</feature>
<proteinExistence type="predicted"/>
<evidence type="ECO:0000313" key="3">
    <source>
        <dbReference type="Proteomes" id="UP000182762"/>
    </source>
</evidence>
<evidence type="ECO:0000313" key="2">
    <source>
        <dbReference type="EMBL" id="SFQ82295.1"/>
    </source>
</evidence>
<gene>
    <name evidence="2" type="ORF">SAMN02745910_03880</name>
</gene>
<evidence type="ECO:0000256" key="1">
    <source>
        <dbReference type="SAM" id="MobiDB-lite"/>
    </source>
</evidence>
<feature type="compositionally biased region" description="Polar residues" evidence="1">
    <location>
        <begin position="48"/>
        <end position="59"/>
    </location>
</feature>
<dbReference type="Proteomes" id="UP000182762">
    <property type="component" value="Unassembled WGS sequence"/>
</dbReference>
<organism evidence="2 3">
    <name type="scientific">Priestia endophytica DSM 13796</name>
    <dbReference type="NCBI Taxonomy" id="1121089"/>
    <lineage>
        <taxon>Bacteria</taxon>
        <taxon>Bacillati</taxon>
        <taxon>Bacillota</taxon>
        <taxon>Bacilli</taxon>
        <taxon>Bacillales</taxon>
        <taxon>Bacillaceae</taxon>
        <taxon>Priestia</taxon>
    </lineage>
</organism>
<protein>
    <submittedName>
        <fullName evidence="2">Uncharacterized protein</fullName>
    </submittedName>
</protein>
<feature type="compositionally biased region" description="Low complexity" evidence="1">
    <location>
        <begin position="35"/>
        <end position="47"/>
    </location>
</feature>
<comment type="caution">
    <text evidence="2">The sequence shown here is derived from an EMBL/GenBank/DDBJ whole genome shotgun (WGS) entry which is preliminary data.</text>
</comment>